<dbReference type="Pfam" id="PF13452">
    <property type="entry name" value="FAS1_DH_region"/>
    <property type="match status" value="1"/>
</dbReference>
<evidence type="ECO:0000259" key="1">
    <source>
        <dbReference type="Pfam" id="PF13452"/>
    </source>
</evidence>
<dbReference type="AlphaFoldDB" id="A0A1G7TR02"/>
<dbReference type="InterPro" id="IPR039569">
    <property type="entry name" value="FAS1-like_DH_region"/>
</dbReference>
<dbReference type="InterPro" id="IPR016709">
    <property type="entry name" value="HadA-like"/>
</dbReference>
<sequence>MIDPSYAGTRHPRFDAEVERGRLRSFAAAVGLDEAVFHDVDAARAAGHPDLPVPPTFLFGLELEHSQDTLAAMGVEMARVLHIEQGFVYHSTAHAGDRLTFAPVLVSVRAHRGARLQLLATETAVTRRDGTPVADLRQVLAVREDPAARDARSTGAAS</sequence>
<organism evidence="2 3">
    <name type="scientific">Streptomyces griseoaurantiacus</name>
    <dbReference type="NCBI Taxonomy" id="68213"/>
    <lineage>
        <taxon>Bacteria</taxon>
        <taxon>Bacillati</taxon>
        <taxon>Actinomycetota</taxon>
        <taxon>Actinomycetes</taxon>
        <taxon>Kitasatosporales</taxon>
        <taxon>Streptomycetaceae</taxon>
        <taxon>Streptomyces</taxon>
        <taxon>Streptomyces aurantiacus group</taxon>
    </lineage>
</organism>
<reference evidence="2 3" key="1">
    <citation type="submission" date="2016-10" db="EMBL/GenBank/DDBJ databases">
        <authorList>
            <person name="de Groot N.N."/>
        </authorList>
    </citation>
    <scope>NUCLEOTIDE SEQUENCE [LARGE SCALE GENOMIC DNA]</scope>
    <source>
        <strain evidence="2 3">CGMCC 4.1859</strain>
    </source>
</reference>
<dbReference type="SUPFAM" id="SSF54637">
    <property type="entry name" value="Thioesterase/thiol ester dehydrase-isomerase"/>
    <property type="match status" value="1"/>
</dbReference>
<proteinExistence type="predicted"/>
<feature type="domain" description="FAS1-like dehydratase" evidence="1">
    <location>
        <begin position="8"/>
        <end position="135"/>
    </location>
</feature>
<name>A0A1G7TR02_9ACTN</name>
<dbReference type="InterPro" id="IPR029069">
    <property type="entry name" value="HotDog_dom_sf"/>
</dbReference>
<protein>
    <submittedName>
        <fullName evidence="2">N-terminal half of MaoC dehydratase</fullName>
    </submittedName>
</protein>
<accession>A0A1G7TR02</accession>
<dbReference type="Gene3D" id="3.10.129.10">
    <property type="entry name" value="Hotdog Thioesterase"/>
    <property type="match status" value="1"/>
</dbReference>
<gene>
    <name evidence="2" type="ORF">SAMN05216260_118124</name>
</gene>
<dbReference type="EMBL" id="FNAX01000018">
    <property type="protein sequence ID" value="SDG37671.1"/>
    <property type="molecule type" value="Genomic_DNA"/>
</dbReference>
<dbReference type="PIRSF" id="PIRSF018072">
    <property type="entry name" value="UCP018072"/>
    <property type="match status" value="1"/>
</dbReference>
<evidence type="ECO:0000313" key="3">
    <source>
        <dbReference type="Proteomes" id="UP000198614"/>
    </source>
</evidence>
<dbReference type="OrthoDB" id="5415111at2"/>
<evidence type="ECO:0000313" key="2">
    <source>
        <dbReference type="EMBL" id="SDG37671.1"/>
    </source>
</evidence>
<dbReference type="Proteomes" id="UP000198614">
    <property type="component" value="Unassembled WGS sequence"/>
</dbReference>
<dbReference type="CDD" id="cd03441">
    <property type="entry name" value="R_hydratase_like"/>
    <property type="match status" value="1"/>
</dbReference>